<comment type="caution">
    <text evidence="8">The sequence shown here is derived from an EMBL/GenBank/DDBJ whole genome shotgun (WGS) entry which is preliminary data.</text>
</comment>
<evidence type="ECO:0000256" key="4">
    <source>
        <dbReference type="ARBA" id="ARBA00022964"/>
    </source>
</evidence>
<dbReference type="InterPro" id="IPR051842">
    <property type="entry name" value="uS12_prolyl_hydroxylase"/>
</dbReference>
<protein>
    <submittedName>
        <fullName evidence="8">Rps23 Pro-64 3,4-dihydroxylase Tpa1-like proline 4-hydroxylase</fullName>
    </submittedName>
</protein>
<keyword evidence="2" id="KW-0479">Metal-binding</keyword>
<dbReference type="InterPro" id="IPR005123">
    <property type="entry name" value="Oxoglu/Fe-dep_dioxygenase_dom"/>
</dbReference>
<dbReference type="SMART" id="SM00702">
    <property type="entry name" value="P4Hc"/>
    <property type="match status" value="1"/>
</dbReference>
<dbReference type="InterPro" id="IPR006620">
    <property type="entry name" value="Pro_4_hyd_alph"/>
</dbReference>
<keyword evidence="6" id="KW-0408">Iron</keyword>
<evidence type="ECO:0000256" key="3">
    <source>
        <dbReference type="ARBA" id="ARBA00022896"/>
    </source>
</evidence>
<dbReference type="PROSITE" id="PS51471">
    <property type="entry name" value="FE2OG_OXY"/>
    <property type="match status" value="1"/>
</dbReference>
<evidence type="ECO:0000256" key="2">
    <source>
        <dbReference type="ARBA" id="ARBA00022723"/>
    </source>
</evidence>
<evidence type="ECO:0000313" key="9">
    <source>
        <dbReference type="Proteomes" id="UP000273675"/>
    </source>
</evidence>
<dbReference type="GO" id="GO:0031543">
    <property type="term" value="F:peptidyl-proline dioxygenase activity"/>
    <property type="evidence" value="ECO:0007669"/>
    <property type="project" value="TreeGrafter"/>
</dbReference>
<sequence length="247" mass="26969">MFNLSAQGCAQAQNQMRALTRGQVDHALTATAQAAVLAAVARIPRWTLVTRLAGRHLDLDAAAMQALPKAQRAEFDLRVRAEAAQGFQYLYETYPLYDKWHGGVLADEAPVLAELFTALNSAAFLDPMRDLLDAPEISFADAQLTRYRAGHFLTTHDDGIEGKNRVAAYVLTLSEGWQGDWGGVLEFQLPDGRVTERFVPRGNTLSLFKVPQPHAVTPVASTVTADRVSVTGWLRSGRDPGPEAGTR</sequence>
<evidence type="ECO:0000259" key="7">
    <source>
        <dbReference type="PROSITE" id="PS51471"/>
    </source>
</evidence>
<dbReference type="InterPro" id="IPR039558">
    <property type="entry name" value="TPA1/OFD1_N"/>
</dbReference>
<dbReference type="EMBL" id="RBIM01000001">
    <property type="protein sequence ID" value="RKR03667.1"/>
    <property type="molecule type" value="Genomic_DNA"/>
</dbReference>
<dbReference type="AlphaFoldDB" id="A0A495DL56"/>
<dbReference type="Pfam" id="PF13661">
    <property type="entry name" value="2OG-FeII_Oxy_4"/>
    <property type="match status" value="1"/>
</dbReference>
<evidence type="ECO:0000256" key="1">
    <source>
        <dbReference type="ARBA" id="ARBA00001961"/>
    </source>
</evidence>
<comment type="cofactor">
    <cofactor evidence="1">
        <name>L-ascorbate</name>
        <dbReference type="ChEBI" id="CHEBI:38290"/>
    </cofactor>
</comment>
<organism evidence="8 9">
    <name type="scientific">Maricaulis maris</name>
    <dbReference type="NCBI Taxonomy" id="74318"/>
    <lineage>
        <taxon>Bacteria</taxon>
        <taxon>Pseudomonadati</taxon>
        <taxon>Pseudomonadota</taxon>
        <taxon>Alphaproteobacteria</taxon>
        <taxon>Maricaulales</taxon>
        <taxon>Maricaulaceae</taxon>
        <taxon>Maricaulis</taxon>
    </lineage>
</organism>
<evidence type="ECO:0000256" key="5">
    <source>
        <dbReference type="ARBA" id="ARBA00023002"/>
    </source>
</evidence>
<dbReference type="GO" id="GO:0005506">
    <property type="term" value="F:iron ion binding"/>
    <property type="evidence" value="ECO:0007669"/>
    <property type="project" value="InterPro"/>
</dbReference>
<feature type="domain" description="Fe2OG dioxygenase" evidence="7">
    <location>
        <begin position="138"/>
        <end position="236"/>
    </location>
</feature>
<keyword evidence="3" id="KW-0847">Vitamin C</keyword>
<dbReference type="Proteomes" id="UP000273675">
    <property type="component" value="Unassembled WGS sequence"/>
</dbReference>
<dbReference type="PANTHER" id="PTHR12117:SF0">
    <property type="entry name" value="PROLYL 3-HYDROXYLASE OGFOD1"/>
    <property type="match status" value="1"/>
</dbReference>
<reference evidence="8 9" key="1">
    <citation type="submission" date="2018-10" db="EMBL/GenBank/DDBJ databases">
        <title>Genomic Encyclopedia of Type Strains, Phase IV (KMG-IV): sequencing the most valuable type-strain genomes for metagenomic binning, comparative biology and taxonomic classification.</title>
        <authorList>
            <person name="Goeker M."/>
        </authorList>
    </citation>
    <scope>NUCLEOTIDE SEQUENCE [LARGE SCALE GENOMIC DNA]</scope>
    <source>
        <strain evidence="8 9">DSM 4734</strain>
    </source>
</reference>
<dbReference type="GO" id="GO:0005737">
    <property type="term" value="C:cytoplasm"/>
    <property type="evidence" value="ECO:0007669"/>
    <property type="project" value="TreeGrafter"/>
</dbReference>
<dbReference type="GO" id="GO:0006449">
    <property type="term" value="P:regulation of translational termination"/>
    <property type="evidence" value="ECO:0007669"/>
    <property type="project" value="TreeGrafter"/>
</dbReference>
<keyword evidence="5" id="KW-0560">Oxidoreductase</keyword>
<dbReference type="RefSeq" id="WP_170150288.1">
    <property type="nucleotide sequence ID" value="NZ_RBIM01000001.1"/>
</dbReference>
<keyword evidence="4" id="KW-0223">Dioxygenase</keyword>
<name>A0A495DL56_9PROT</name>
<dbReference type="PANTHER" id="PTHR12117">
    <property type="entry name" value="HISTONE ACETYLTRANSFERASE COMPLEX"/>
    <property type="match status" value="1"/>
</dbReference>
<dbReference type="GO" id="GO:0031418">
    <property type="term" value="F:L-ascorbic acid binding"/>
    <property type="evidence" value="ECO:0007669"/>
    <property type="project" value="UniProtKB-KW"/>
</dbReference>
<proteinExistence type="predicted"/>
<dbReference type="Gene3D" id="2.60.120.620">
    <property type="entry name" value="q2cbj1_9rhob like domain"/>
    <property type="match status" value="1"/>
</dbReference>
<evidence type="ECO:0000256" key="6">
    <source>
        <dbReference type="ARBA" id="ARBA00023004"/>
    </source>
</evidence>
<accession>A0A495DL56</accession>
<evidence type="ECO:0000313" key="8">
    <source>
        <dbReference type="EMBL" id="RKR03667.1"/>
    </source>
</evidence>
<gene>
    <name evidence="8" type="ORF">C7435_0104</name>
</gene>